<evidence type="ECO:0000256" key="2">
    <source>
        <dbReference type="ARBA" id="ARBA00022908"/>
    </source>
</evidence>
<evidence type="ECO:0000313" key="3">
    <source>
        <dbReference type="EMBL" id="MBB6542903.1"/>
    </source>
</evidence>
<dbReference type="GO" id="GO:0015074">
    <property type="term" value="P:DNA integration"/>
    <property type="evidence" value="ECO:0007669"/>
    <property type="project" value="UniProtKB-KW"/>
</dbReference>
<proteinExistence type="inferred from homology"/>
<evidence type="ECO:0000313" key="4">
    <source>
        <dbReference type="Proteomes" id="UP000537141"/>
    </source>
</evidence>
<organism evidence="3 4">
    <name type="scientific">Thalassotalea piscium</name>
    <dbReference type="NCBI Taxonomy" id="1230533"/>
    <lineage>
        <taxon>Bacteria</taxon>
        <taxon>Pseudomonadati</taxon>
        <taxon>Pseudomonadota</taxon>
        <taxon>Gammaproteobacteria</taxon>
        <taxon>Alteromonadales</taxon>
        <taxon>Colwelliaceae</taxon>
        <taxon>Thalassotalea</taxon>
    </lineage>
</organism>
<dbReference type="PANTHER" id="PTHR30629">
    <property type="entry name" value="PROPHAGE INTEGRASE"/>
    <property type="match status" value="1"/>
</dbReference>
<comment type="similarity">
    <text evidence="1">Belongs to the 'phage' integrase family.</text>
</comment>
<comment type="caution">
    <text evidence="3">The sequence shown here is derived from an EMBL/GenBank/DDBJ whole genome shotgun (WGS) entry which is preliminary data.</text>
</comment>
<keyword evidence="4" id="KW-1185">Reference proteome</keyword>
<name>A0A7X0NGG4_9GAMM</name>
<dbReference type="Proteomes" id="UP000537141">
    <property type="component" value="Unassembled WGS sequence"/>
</dbReference>
<protein>
    <submittedName>
        <fullName evidence="3">Integrase</fullName>
    </submittedName>
</protein>
<dbReference type="RefSeq" id="WP_184423711.1">
    <property type="nucleotide sequence ID" value="NZ_AP027362.1"/>
</dbReference>
<gene>
    <name evidence="3" type="ORF">HNQ55_001403</name>
</gene>
<dbReference type="InterPro" id="IPR011010">
    <property type="entry name" value="DNA_brk_join_enz"/>
</dbReference>
<keyword evidence="2" id="KW-0229">DNA integration</keyword>
<dbReference type="AlphaFoldDB" id="A0A7X0NGG4"/>
<dbReference type="InterPro" id="IPR050808">
    <property type="entry name" value="Phage_Integrase"/>
</dbReference>
<dbReference type="EMBL" id="JACHHU010000008">
    <property type="protein sequence ID" value="MBB6542903.1"/>
    <property type="molecule type" value="Genomic_DNA"/>
</dbReference>
<evidence type="ECO:0000256" key="1">
    <source>
        <dbReference type="ARBA" id="ARBA00008857"/>
    </source>
</evidence>
<dbReference type="SUPFAM" id="SSF56349">
    <property type="entry name" value="DNA breaking-rejoining enzymes"/>
    <property type="match status" value="1"/>
</dbReference>
<sequence>MKHFTIHELRKTCRSRLSELDVEANVAEKCLNHAIKGVEGVYDRWGYFDKRKMLSPS</sequence>
<reference evidence="3 4" key="1">
    <citation type="submission" date="2020-08" db="EMBL/GenBank/DDBJ databases">
        <title>Genomic Encyclopedia of Type Strains, Phase IV (KMG-IV): sequencing the most valuable type-strain genomes for metagenomic binning, comparative biology and taxonomic classification.</title>
        <authorList>
            <person name="Goeker M."/>
        </authorList>
    </citation>
    <scope>NUCLEOTIDE SEQUENCE [LARGE SCALE GENOMIC DNA]</scope>
    <source>
        <strain evidence="3 4">DSM 26287</strain>
    </source>
</reference>
<dbReference type="GO" id="GO:0003677">
    <property type="term" value="F:DNA binding"/>
    <property type="evidence" value="ECO:0007669"/>
    <property type="project" value="InterPro"/>
</dbReference>
<dbReference type="PANTHER" id="PTHR30629:SF2">
    <property type="entry name" value="PROPHAGE INTEGRASE INTS-RELATED"/>
    <property type="match status" value="1"/>
</dbReference>
<accession>A0A7X0NGG4</accession>